<gene>
    <name evidence="1" type="ORF">BE17_43040</name>
</gene>
<name>A0A150RVW9_SORCE</name>
<organism evidence="1 2">
    <name type="scientific">Sorangium cellulosum</name>
    <name type="common">Polyangium cellulosum</name>
    <dbReference type="NCBI Taxonomy" id="56"/>
    <lineage>
        <taxon>Bacteria</taxon>
        <taxon>Pseudomonadati</taxon>
        <taxon>Myxococcota</taxon>
        <taxon>Polyangia</taxon>
        <taxon>Polyangiales</taxon>
        <taxon>Polyangiaceae</taxon>
        <taxon>Sorangium</taxon>
    </lineage>
</organism>
<dbReference type="Proteomes" id="UP000075635">
    <property type="component" value="Unassembled WGS sequence"/>
</dbReference>
<accession>A0A150RVW9</accession>
<dbReference type="EMBL" id="JEMB01002027">
    <property type="protein sequence ID" value="KYF83918.1"/>
    <property type="molecule type" value="Genomic_DNA"/>
</dbReference>
<dbReference type="AlphaFoldDB" id="A0A150RVW9"/>
<evidence type="ECO:0000313" key="2">
    <source>
        <dbReference type="Proteomes" id="UP000075635"/>
    </source>
</evidence>
<proteinExistence type="predicted"/>
<protein>
    <submittedName>
        <fullName evidence="1">Uncharacterized protein</fullName>
    </submittedName>
</protein>
<reference evidence="1 2" key="1">
    <citation type="submission" date="2014-02" db="EMBL/GenBank/DDBJ databases">
        <title>The small core and large imbalanced accessory genome model reveals a collaborative survival strategy of Sorangium cellulosum strains in nature.</title>
        <authorList>
            <person name="Han K."/>
            <person name="Peng R."/>
            <person name="Blom J."/>
            <person name="Li Y.-Z."/>
        </authorList>
    </citation>
    <scope>NUCLEOTIDE SEQUENCE [LARGE SCALE GENOMIC DNA]</scope>
    <source>
        <strain evidence="1 2">So0011-07</strain>
    </source>
</reference>
<comment type="caution">
    <text evidence="1">The sequence shown here is derived from an EMBL/GenBank/DDBJ whole genome shotgun (WGS) entry which is preliminary data.</text>
</comment>
<sequence>MFGQLKAKLVMVESRLRILLVGLEAQTKALRGEIASIDADALALFGRVEAKARAAEGQVSKPLGAARAAVERLAPPR</sequence>
<evidence type="ECO:0000313" key="1">
    <source>
        <dbReference type="EMBL" id="KYF83918.1"/>
    </source>
</evidence>